<evidence type="ECO:0000313" key="2">
    <source>
        <dbReference type="Proteomes" id="UP000186156"/>
    </source>
</evidence>
<dbReference type="AlphaFoldDB" id="A0A1N7N5H8"/>
<dbReference type="EMBL" id="FTOO01000007">
    <property type="protein sequence ID" value="SIS93612.1"/>
    <property type="molecule type" value="Genomic_DNA"/>
</dbReference>
<proteinExistence type="predicted"/>
<dbReference type="InterPro" id="IPR008928">
    <property type="entry name" value="6-hairpin_glycosidase_sf"/>
</dbReference>
<dbReference type="GO" id="GO:0005975">
    <property type="term" value="P:carbohydrate metabolic process"/>
    <property type="evidence" value="ECO:0007669"/>
    <property type="project" value="InterPro"/>
</dbReference>
<name>A0A1N7N5H8_9BACL</name>
<dbReference type="SUPFAM" id="SSF48208">
    <property type="entry name" value="Six-hairpin glycosidases"/>
    <property type="match status" value="1"/>
</dbReference>
<protein>
    <submittedName>
        <fullName evidence="1">Uncharacterized protein</fullName>
    </submittedName>
</protein>
<gene>
    <name evidence="1" type="ORF">SAMN05421799_10788</name>
</gene>
<dbReference type="STRING" id="252246.SAMN05421799_10788"/>
<accession>A0A1N7N5H8</accession>
<dbReference type="OrthoDB" id="9795873at2"/>
<dbReference type="Proteomes" id="UP000186156">
    <property type="component" value="Unassembled WGS sequence"/>
</dbReference>
<evidence type="ECO:0000313" key="1">
    <source>
        <dbReference type="EMBL" id="SIS93612.1"/>
    </source>
</evidence>
<dbReference type="RefSeq" id="WP_076347407.1">
    <property type="nucleotide sequence ID" value="NZ_FTOO01000007.1"/>
</dbReference>
<keyword evidence="2" id="KW-1185">Reference proteome</keyword>
<organism evidence="1 2">
    <name type="scientific">Alicyclobacillus vulcanalis</name>
    <dbReference type="NCBI Taxonomy" id="252246"/>
    <lineage>
        <taxon>Bacteria</taxon>
        <taxon>Bacillati</taxon>
        <taxon>Bacillota</taxon>
        <taxon>Bacilli</taxon>
        <taxon>Bacillales</taxon>
        <taxon>Alicyclobacillaceae</taxon>
        <taxon>Alicyclobacillus</taxon>
    </lineage>
</organism>
<sequence>MRSSHTDRLPVSLHHLRRMTDDTGLIEHAIGRIPRRQEGYSTDDNARALWLAYEWLRYARERGLEEEAAELARLIDIYFAFLAWVQKSDGWFHNNVSYDRRFELEVPSDDCQGRSVYALAVAMCEERDPARLTAYAQVLRRGLEAAFALTHVRGVAHVVAAAARLLQHAETSKASQEAVPEFWAFVRQRLPGVVERGARDLVARFETHARGDWPWFEERMTYDNAVMPWALFEAYRLEGQGRWREVAEASLEGLLARMRTPEGRVRPIGNRGFAAPGFTALWDQQPLEIAQLAIACDAAWRATGDGAYLQIVAQCQRWFFGENDRGAPMADPFDGSCCDGLTPQGPNLNRGAESTWSYLVTEVHVEKAFADLPDAARAYGAWVGVSRQNAVASEGRKALGALPR</sequence>
<reference evidence="2" key="1">
    <citation type="submission" date="2017-01" db="EMBL/GenBank/DDBJ databases">
        <authorList>
            <person name="Varghese N."/>
            <person name="Submissions S."/>
        </authorList>
    </citation>
    <scope>NUCLEOTIDE SEQUENCE [LARGE SCALE GENOMIC DNA]</scope>
    <source>
        <strain evidence="2">DSM 16176</strain>
    </source>
</reference>